<reference evidence="2" key="1">
    <citation type="submission" date="2018-05" db="EMBL/GenBank/DDBJ databases">
        <title>Zavarzinia sp. HR-AS.</title>
        <authorList>
            <person name="Lee Y."/>
            <person name="Jeon C.O."/>
        </authorList>
    </citation>
    <scope>NUCLEOTIDE SEQUENCE [LARGE SCALE GENOMIC DNA]</scope>
    <source>
        <strain evidence="2">DSM 1231</strain>
    </source>
</reference>
<evidence type="ECO:0000313" key="2">
    <source>
        <dbReference type="Proteomes" id="UP000246077"/>
    </source>
</evidence>
<dbReference type="Proteomes" id="UP000246077">
    <property type="component" value="Unassembled WGS sequence"/>
</dbReference>
<organism evidence="1 2">
    <name type="scientific">Zavarzinia compransoris</name>
    <dbReference type="NCBI Taxonomy" id="1264899"/>
    <lineage>
        <taxon>Bacteria</taxon>
        <taxon>Pseudomonadati</taxon>
        <taxon>Pseudomonadota</taxon>
        <taxon>Alphaproteobacteria</taxon>
        <taxon>Rhodospirillales</taxon>
        <taxon>Zavarziniaceae</taxon>
        <taxon>Zavarzinia</taxon>
    </lineage>
</organism>
<protein>
    <submittedName>
        <fullName evidence="1">Uncharacterized protein</fullName>
    </submittedName>
</protein>
<dbReference type="RefSeq" id="WP_109923060.1">
    <property type="nucleotide sequence ID" value="NZ_QGLF01000006.1"/>
</dbReference>
<dbReference type="EMBL" id="QGLF01000006">
    <property type="protein sequence ID" value="PWR18353.1"/>
    <property type="molecule type" value="Genomic_DNA"/>
</dbReference>
<proteinExistence type="predicted"/>
<name>A0A317DZ76_9PROT</name>
<dbReference type="OrthoDB" id="7906710at2"/>
<evidence type="ECO:0000313" key="1">
    <source>
        <dbReference type="EMBL" id="PWR18353.1"/>
    </source>
</evidence>
<dbReference type="AlphaFoldDB" id="A0A317DZ76"/>
<comment type="caution">
    <text evidence="1">The sequence shown here is derived from an EMBL/GenBank/DDBJ whole genome shotgun (WGS) entry which is preliminary data.</text>
</comment>
<gene>
    <name evidence="1" type="ORF">DKG75_20535</name>
</gene>
<accession>A0A317DZ76</accession>
<sequence length="167" mass="18969">MRRDLDQYLCAKYPKIFVDRHADMRVTAMCWGFSCGDGWFGIIDRLCGNLQEISDRTECQAVAVQVKEKFGGLRFYIRSGDTEHLNAITEAENASYLTCEECGEPGRLREERSWLRTLCDRCDAIDLVERQVFSRKDADPARLMTIGPGAEALVVAALIARRPRSRS</sequence>
<keyword evidence="2" id="KW-1185">Reference proteome</keyword>